<keyword evidence="1" id="KW-0145">Chemotaxis</keyword>
<dbReference type="PANTHER" id="PTHR35147">
    <property type="entry name" value="CHEMORECEPTOR GLUTAMINE DEAMIDASE CHED-RELATED"/>
    <property type="match status" value="1"/>
</dbReference>
<evidence type="ECO:0000256" key="2">
    <source>
        <dbReference type="ARBA" id="ARBA00022801"/>
    </source>
</evidence>
<protein>
    <recommendedName>
        <fullName evidence="5">Protein-glutamine glutaminase</fullName>
    </recommendedName>
</protein>
<dbReference type="GO" id="GO:0006935">
    <property type="term" value="P:chemotaxis"/>
    <property type="evidence" value="ECO:0007669"/>
    <property type="project" value="UniProtKB-KW"/>
</dbReference>
<dbReference type="RefSeq" id="WP_188803277.1">
    <property type="nucleotide sequence ID" value="NZ_BMOK01000009.1"/>
</dbReference>
<dbReference type="SUPFAM" id="SSF64438">
    <property type="entry name" value="CNF1/YfiH-like putative cysteine hydrolases"/>
    <property type="match status" value="1"/>
</dbReference>
<evidence type="ECO:0000256" key="1">
    <source>
        <dbReference type="ARBA" id="ARBA00022500"/>
    </source>
</evidence>
<reference evidence="3" key="2">
    <citation type="submission" date="2020-09" db="EMBL/GenBank/DDBJ databases">
        <authorList>
            <person name="Sun Q."/>
            <person name="Ohkuma M."/>
        </authorList>
    </citation>
    <scope>NUCLEOTIDE SEQUENCE</scope>
    <source>
        <strain evidence="3">JCM 15325</strain>
    </source>
</reference>
<dbReference type="InterPro" id="IPR011324">
    <property type="entry name" value="Cytotoxic_necrot_fac-like_cat"/>
</dbReference>
<dbReference type="EMBL" id="BMOK01000009">
    <property type="protein sequence ID" value="GGL57560.1"/>
    <property type="molecule type" value="Genomic_DNA"/>
</dbReference>
<keyword evidence="2" id="KW-0378">Hydrolase</keyword>
<keyword evidence="4" id="KW-1185">Reference proteome</keyword>
<name>A0A917W3B6_9BACL</name>
<dbReference type="InterPro" id="IPR038592">
    <property type="entry name" value="CheD-like_sf"/>
</dbReference>
<accession>A0A917W3B6</accession>
<dbReference type="InterPro" id="IPR005659">
    <property type="entry name" value="Chemorcpt_Glu_NH3ase_CheD"/>
</dbReference>
<dbReference type="CDD" id="cd16352">
    <property type="entry name" value="CheD"/>
    <property type="match status" value="1"/>
</dbReference>
<sequence length="158" mass="17538">MEVIIGLGELAVSNRAGDVLKTFALSSCVGLTMYSKRKRTAGMIHIVLPKPSENLKKIPLSAYYATIGVPILINKMCHDYGCLRNELNICLFGGAESKSDKIFKIGEKNINKTIEILEYMGLNYQLVDTGGCFSRTIEMDVASGQIKLTRQRLNLVYQ</sequence>
<dbReference type="GO" id="GO:0050568">
    <property type="term" value="F:protein-glutamine glutaminase activity"/>
    <property type="evidence" value="ECO:0007669"/>
    <property type="project" value="InterPro"/>
</dbReference>
<evidence type="ECO:0008006" key="5">
    <source>
        <dbReference type="Google" id="ProtNLM"/>
    </source>
</evidence>
<proteinExistence type="predicted"/>
<evidence type="ECO:0000313" key="4">
    <source>
        <dbReference type="Proteomes" id="UP000654670"/>
    </source>
</evidence>
<dbReference type="Pfam" id="PF03975">
    <property type="entry name" value="CheD"/>
    <property type="match status" value="1"/>
</dbReference>
<dbReference type="Proteomes" id="UP000654670">
    <property type="component" value="Unassembled WGS sequence"/>
</dbReference>
<reference evidence="3" key="1">
    <citation type="journal article" date="2014" name="Int. J. Syst. Evol. Microbiol.">
        <title>Complete genome sequence of Corynebacterium casei LMG S-19264T (=DSM 44701T), isolated from a smear-ripened cheese.</title>
        <authorList>
            <consortium name="US DOE Joint Genome Institute (JGI-PGF)"/>
            <person name="Walter F."/>
            <person name="Albersmeier A."/>
            <person name="Kalinowski J."/>
            <person name="Ruckert C."/>
        </authorList>
    </citation>
    <scope>NUCLEOTIDE SEQUENCE</scope>
    <source>
        <strain evidence="3">JCM 15325</strain>
    </source>
</reference>
<comment type="caution">
    <text evidence="3">The sequence shown here is derived from an EMBL/GenBank/DDBJ whole genome shotgun (WGS) entry which is preliminary data.</text>
</comment>
<gene>
    <name evidence="3" type="ORF">GCM10007968_21940</name>
</gene>
<evidence type="ECO:0000313" key="3">
    <source>
        <dbReference type="EMBL" id="GGL57560.1"/>
    </source>
</evidence>
<organism evidence="3 4">
    <name type="scientific">Sporolactobacillus putidus</name>
    <dbReference type="NCBI Taxonomy" id="492735"/>
    <lineage>
        <taxon>Bacteria</taxon>
        <taxon>Bacillati</taxon>
        <taxon>Bacillota</taxon>
        <taxon>Bacilli</taxon>
        <taxon>Bacillales</taxon>
        <taxon>Sporolactobacillaceae</taxon>
        <taxon>Sporolactobacillus</taxon>
    </lineage>
</organism>
<dbReference type="PANTHER" id="PTHR35147:SF1">
    <property type="entry name" value="CHEMORECEPTOR GLUTAMINE DEAMIDASE CHED-RELATED"/>
    <property type="match status" value="1"/>
</dbReference>
<dbReference type="AlphaFoldDB" id="A0A917W3B6"/>
<dbReference type="Gene3D" id="3.30.1330.200">
    <property type="match status" value="1"/>
</dbReference>